<accession>A0A814D5J7</accession>
<dbReference type="InterPro" id="IPR032675">
    <property type="entry name" value="LRR_dom_sf"/>
</dbReference>
<dbReference type="Gene3D" id="3.80.10.10">
    <property type="entry name" value="Ribonuclease Inhibitor"/>
    <property type="match status" value="1"/>
</dbReference>
<proteinExistence type="predicted"/>
<evidence type="ECO:0000313" key="2">
    <source>
        <dbReference type="Proteomes" id="UP000663852"/>
    </source>
</evidence>
<gene>
    <name evidence="1" type="ORF">EDS130_LOCUS12268</name>
</gene>
<evidence type="ECO:0000313" key="1">
    <source>
        <dbReference type="EMBL" id="CAF0949672.1"/>
    </source>
</evidence>
<dbReference type="AlphaFoldDB" id="A0A814D5J7"/>
<reference evidence="1" key="1">
    <citation type="submission" date="2021-02" db="EMBL/GenBank/DDBJ databases">
        <authorList>
            <person name="Nowell W R."/>
        </authorList>
    </citation>
    <scope>NUCLEOTIDE SEQUENCE</scope>
</reference>
<sequence>MNFEDLPSELWFLILSYLSPLEAFYTFNNINNSRIQAILTDMYVIRRDDDDYSSALRISLAQVPLFIYNFAVSNLLSFYSNVIHSLTLSNDRTPGQIASFLDKYSFKYDFPYLKCLHLIEPTANEFDLIVNDLSTVRKVVFQSKEMHLFNSNTMHKLLYSKFSITDCHLSQFRQDFICPSSYSCIRNLVIHSCDYLSFITILDQFSLLNSLSIRSLSISRHVQLTSIHLMNHPVLVKHLKLRAISIPFDYLQIVFPYLENLRKFSFAILCNEGSSDDLCHIAHPICFFLGFDYVNSDKWQMIIGNYWPLLEKFEIYSELWHLTPFDIDELYPQLWAFRNHSFWVERQMQFIVDFYQDKSDFNLIFYSSPYQDEKFSNQWGYPIETVFSSSNTNDSLPIANIYRNVNHLVLTVYNNKHMKNELSNSPHVFLTLETLTLQFEHSVSSVLFGHFATKIMNLNSIKHLILNDRCHTVATFSELVRRLPNMTKLTITSNQRILIKQIFQKRNEGLRTLLGDRLLYLNLLYDGVINYETVQHIRFYFPKLQSFSACLPHFEDFRDAIPAFIYHMKSLQYLRIGLEGDNDKKNFTTQDMYHWFQRHNIVQELKLSIDTYTNSIHIWL</sequence>
<protein>
    <recommendedName>
        <fullName evidence="3">F-box domain-containing protein</fullName>
    </recommendedName>
</protein>
<name>A0A814D5J7_ADIRI</name>
<dbReference type="EMBL" id="CAJNOJ010000046">
    <property type="protein sequence ID" value="CAF0949672.1"/>
    <property type="molecule type" value="Genomic_DNA"/>
</dbReference>
<evidence type="ECO:0008006" key="3">
    <source>
        <dbReference type="Google" id="ProtNLM"/>
    </source>
</evidence>
<dbReference type="Proteomes" id="UP000663852">
    <property type="component" value="Unassembled WGS sequence"/>
</dbReference>
<comment type="caution">
    <text evidence="1">The sequence shown here is derived from an EMBL/GenBank/DDBJ whole genome shotgun (WGS) entry which is preliminary data.</text>
</comment>
<organism evidence="1 2">
    <name type="scientific">Adineta ricciae</name>
    <name type="common">Rotifer</name>
    <dbReference type="NCBI Taxonomy" id="249248"/>
    <lineage>
        <taxon>Eukaryota</taxon>
        <taxon>Metazoa</taxon>
        <taxon>Spiralia</taxon>
        <taxon>Gnathifera</taxon>
        <taxon>Rotifera</taxon>
        <taxon>Eurotatoria</taxon>
        <taxon>Bdelloidea</taxon>
        <taxon>Adinetida</taxon>
        <taxon>Adinetidae</taxon>
        <taxon>Adineta</taxon>
    </lineage>
</organism>
<dbReference type="OrthoDB" id="9986178at2759"/>